<evidence type="ECO:0000313" key="4">
    <source>
        <dbReference type="Proteomes" id="UP000287033"/>
    </source>
</evidence>
<name>A0A401TWV9_CHIPU</name>
<dbReference type="SUPFAM" id="SSF50998">
    <property type="entry name" value="Quinoprotein alcohol dehydrogenase-like"/>
    <property type="match status" value="1"/>
</dbReference>
<gene>
    <name evidence="3" type="ORF">chiPu_0031228</name>
</gene>
<evidence type="ECO:0000259" key="2">
    <source>
        <dbReference type="Pfam" id="PF01011"/>
    </source>
</evidence>
<keyword evidence="4" id="KW-1185">Reference proteome</keyword>
<dbReference type="InterPro" id="IPR002372">
    <property type="entry name" value="PQQ_rpt_dom"/>
</dbReference>
<dbReference type="Pfam" id="PF01011">
    <property type="entry name" value="PQQ"/>
    <property type="match status" value="1"/>
</dbReference>
<feature type="non-terminal residue" evidence="3">
    <location>
        <position position="222"/>
    </location>
</feature>
<sequence length="222" mass="24053">ELIVPAPERPVPQGPAPGDRSAPTQPFSELTFRPEAKLTGADMWGGTIFDQLLCRIMFHQLRYEGTFTPPSLQGTLVFPGNLGMFEWGGIAVDPVRQIAIANPMSLPFRSRLIPRGPQNPPAPTAEKPVGSEVGTQPMYGTPFGVDISSFLSPLSVPCYRPPWGSMAAIDLRTMKIVWQHPNGTIRDTTPLPLPFKMGVPMLGGPITTAGGVAFYTGTYEYT</sequence>
<evidence type="ECO:0000256" key="1">
    <source>
        <dbReference type="SAM" id="MobiDB-lite"/>
    </source>
</evidence>
<proteinExistence type="predicted"/>
<feature type="non-terminal residue" evidence="3">
    <location>
        <position position="1"/>
    </location>
</feature>
<feature type="region of interest" description="Disordered" evidence="1">
    <location>
        <begin position="1"/>
        <end position="27"/>
    </location>
</feature>
<reference evidence="3 4" key="1">
    <citation type="journal article" date="2018" name="Nat. Ecol. Evol.">
        <title>Shark genomes provide insights into elasmobranch evolution and the origin of vertebrates.</title>
        <authorList>
            <person name="Hara Y"/>
            <person name="Yamaguchi K"/>
            <person name="Onimaru K"/>
            <person name="Kadota M"/>
            <person name="Koyanagi M"/>
            <person name="Keeley SD"/>
            <person name="Tatsumi K"/>
            <person name="Tanaka K"/>
            <person name="Motone F"/>
            <person name="Kageyama Y"/>
            <person name="Nozu R"/>
            <person name="Adachi N"/>
            <person name="Nishimura O"/>
            <person name="Nakagawa R"/>
            <person name="Tanegashima C"/>
            <person name="Kiyatake I"/>
            <person name="Matsumoto R"/>
            <person name="Murakumo K"/>
            <person name="Nishida K"/>
            <person name="Terakita A"/>
            <person name="Kuratani S"/>
            <person name="Sato K"/>
            <person name="Hyodo S Kuraku.S."/>
        </authorList>
    </citation>
    <scope>NUCLEOTIDE SEQUENCE [LARGE SCALE GENOMIC DNA]</scope>
</reference>
<dbReference type="InterPro" id="IPR011047">
    <property type="entry name" value="Quinoprotein_ADH-like_sf"/>
</dbReference>
<dbReference type="Proteomes" id="UP000287033">
    <property type="component" value="Unassembled WGS sequence"/>
</dbReference>
<evidence type="ECO:0000313" key="3">
    <source>
        <dbReference type="EMBL" id="GCC47098.1"/>
    </source>
</evidence>
<dbReference type="Gene3D" id="2.140.10.10">
    <property type="entry name" value="Quinoprotein alcohol dehydrogenase-like superfamily"/>
    <property type="match status" value="1"/>
</dbReference>
<protein>
    <recommendedName>
        <fullName evidence="2">Pyrrolo-quinoline quinone repeat domain-containing protein</fullName>
    </recommendedName>
</protein>
<accession>A0A401TWV9</accession>
<dbReference type="EMBL" id="BEZZ01204338">
    <property type="protein sequence ID" value="GCC47098.1"/>
    <property type="molecule type" value="Genomic_DNA"/>
</dbReference>
<comment type="caution">
    <text evidence="3">The sequence shown here is derived from an EMBL/GenBank/DDBJ whole genome shotgun (WGS) entry which is preliminary data.</text>
</comment>
<organism evidence="3 4">
    <name type="scientific">Chiloscyllium punctatum</name>
    <name type="common">Brownbanded bambooshark</name>
    <name type="synonym">Hemiscyllium punctatum</name>
    <dbReference type="NCBI Taxonomy" id="137246"/>
    <lineage>
        <taxon>Eukaryota</taxon>
        <taxon>Metazoa</taxon>
        <taxon>Chordata</taxon>
        <taxon>Craniata</taxon>
        <taxon>Vertebrata</taxon>
        <taxon>Chondrichthyes</taxon>
        <taxon>Elasmobranchii</taxon>
        <taxon>Galeomorphii</taxon>
        <taxon>Galeoidea</taxon>
        <taxon>Orectolobiformes</taxon>
        <taxon>Hemiscylliidae</taxon>
        <taxon>Chiloscyllium</taxon>
    </lineage>
</organism>
<dbReference type="AlphaFoldDB" id="A0A401TWV9"/>
<dbReference type="OrthoDB" id="416253at2759"/>
<feature type="domain" description="Pyrrolo-quinoline quinone repeat" evidence="2">
    <location>
        <begin position="3"/>
        <end position="219"/>
    </location>
</feature>